<evidence type="ECO:0000313" key="7">
    <source>
        <dbReference type="Proteomes" id="UP001208689"/>
    </source>
</evidence>
<sequence>MTKYVAGLDIGTTGTRCLIFTTEGKEIAHDYKEWESFYPSPVMVEQDAEGWWQAVRKTIFNAIRRANINNEDILSVAITNQRETIVPVDKEGKSLAKAIVWQDRRTTKECNWIKEHIGEDKIYSTTGLTIDPYFSGSKIMWFKNQKPEIYNKTHKFVLVHDYIAHKLTKKFITDHSNASRTMLFDINSCKWSDTIANEMGIDLDKMPEAIESGKEIGNIYSSETGFSTKTKVISGAGDQQCAALGVGVVKPGRMKCTTGTGSFILGYLDKPTFDPKKRVLCSCAAVPGTWVQEASIFTSGAALRWFRDNVGAAESIQAFIHKSKGQDVDPYDLMTEQAALSPVGANGLLMIPHLIGAGAPHWNPEARGVMFGLALGHKTGDIYRAVMEGVAMEVKKNVNVFADLGLKPKDLRITGGGSRSDLWNQIMADVLGLKCGRGDLEESTAVGAAILATYGAGEYNDIARAADEMANITNIWEPTLENTIKYDKLFKISEKLYESINQSGLYSELSEFLK</sequence>
<evidence type="ECO:0000259" key="5">
    <source>
        <dbReference type="Pfam" id="PF02782"/>
    </source>
</evidence>
<dbReference type="Pfam" id="PF02782">
    <property type="entry name" value="FGGY_C"/>
    <property type="match status" value="1"/>
</dbReference>
<dbReference type="GO" id="GO:0004370">
    <property type="term" value="F:glycerol kinase activity"/>
    <property type="evidence" value="ECO:0007669"/>
    <property type="project" value="UniProtKB-EC"/>
</dbReference>
<dbReference type="PROSITE" id="PS00933">
    <property type="entry name" value="FGGY_KINASES_1"/>
    <property type="match status" value="1"/>
</dbReference>
<protein>
    <submittedName>
        <fullName evidence="6">Glycerol kinase</fullName>
        <ecNumber evidence="6">2.7.1.30</ecNumber>
    </submittedName>
</protein>
<keyword evidence="2 3" id="KW-0418">Kinase</keyword>
<evidence type="ECO:0000313" key="6">
    <source>
        <dbReference type="EMBL" id="UYP47012.1"/>
    </source>
</evidence>
<keyword evidence="1 3" id="KW-0808">Transferase</keyword>
<evidence type="ECO:0000256" key="1">
    <source>
        <dbReference type="ARBA" id="ARBA00022679"/>
    </source>
</evidence>
<dbReference type="EMBL" id="CP104013">
    <property type="protein sequence ID" value="UYP47012.1"/>
    <property type="molecule type" value="Genomic_DNA"/>
</dbReference>
<dbReference type="EC" id="2.7.1.30" evidence="6"/>
<organism evidence="6 7">
    <name type="scientific">Candidatus Lokiarchaeum ossiferum</name>
    <dbReference type="NCBI Taxonomy" id="2951803"/>
    <lineage>
        <taxon>Archaea</taxon>
        <taxon>Promethearchaeati</taxon>
        <taxon>Promethearchaeota</taxon>
        <taxon>Promethearchaeia</taxon>
        <taxon>Promethearchaeales</taxon>
        <taxon>Promethearchaeaceae</taxon>
        <taxon>Candidatus Lokiarchaeum</taxon>
    </lineage>
</organism>
<feature type="domain" description="Carbohydrate kinase FGGY N-terminal" evidence="4">
    <location>
        <begin position="4"/>
        <end position="245"/>
    </location>
</feature>
<dbReference type="CDD" id="cd07779">
    <property type="entry name" value="ASKHA_NBD_FGGY_YgcE-like"/>
    <property type="match status" value="1"/>
</dbReference>
<dbReference type="InterPro" id="IPR050406">
    <property type="entry name" value="FGGY_Carb_Kinase"/>
</dbReference>
<gene>
    <name evidence="6" type="ORF">NEF87_003297</name>
</gene>
<dbReference type="PANTHER" id="PTHR43095">
    <property type="entry name" value="SUGAR KINASE"/>
    <property type="match status" value="1"/>
</dbReference>
<dbReference type="SUPFAM" id="SSF53067">
    <property type="entry name" value="Actin-like ATPase domain"/>
    <property type="match status" value="2"/>
</dbReference>
<feature type="domain" description="Carbohydrate kinase FGGY C-terminal" evidence="5">
    <location>
        <begin position="254"/>
        <end position="455"/>
    </location>
</feature>
<proteinExistence type="inferred from homology"/>
<comment type="similarity">
    <text evidence="3">Belongs to the FGGY kinase family.</text>
</comment>
<dbReference type="PIRSF" id="PIRSF000538">
    <property type="entry name" value="GlpK"/>
    <property type="match status" value="1"/>
</dbReference>
<evidence type="ECO:0000259" key="4">
    <source>
        <dbReference type="Pfam" id="PF00370"/>
    </source>
</evidence>
<dbReference type="InterPro" id="IPR000577">
    <property type="entry name" value="Carb_kinase_FGGY"/>
</dbReference>
<keyword evidence="7" id="KW-1185">Reference proteome</keyword>
<dbReference type="Gene3D" id="3.30.420.40">
    <property type="match status" value="2"/>
</dbReference>
<dbReference type="InterPro" id="IPR043129">
    <property type="entry name" value="ATPase_NBD"/>
</dbReference>
<dbReference type="Pfam" id="PF00370">
    <property type="entry name" value="FGGY_N"/>
    <property type="match status" value="1"/>
</dbReference>
<dbReference type="InterPro" id="IPR018483">
    <property type="entry name" value="Carb_kinase_FGGY_CS"/>
</dbReference>
<accession>A0ABY6HU08</accession>
<dbReference type="InterPro" id="IPR018484">
    <property type="entry name" value="FGGY_N"/>
</dbReference>
<name>A0ABY6HU08_9ARCH</name>
<dbReference type="InterPro" id="IPR018485">
    <property type="entry name" value="FGGY_C"/>
</dbReference>
<dbReference type="PROSITE" id="PS00445">
    <property type="entry name" value="FGGY_KINASES_2"/>
    <property type="match status" value="1"/>
</dbReference>
<dbReference type="PANTHER" id="PTHR43095:SF2">
    <property type="entry name" value="GLUCONOKINASE"/>
    <property type="match status" value="1"/>
</dbReference>
<evidence type="ECO:0000256" key="2">
    <source>
        <dbReference type="ARBA" id="ARBA00022777"/>
    </source>
</evidence>
<reference evidence="6" key="1">
    <citation type="submission" date="2022-09" db="EMBL/GenBank/DDBJ databases">
        <title>Actin cytoskeleton and complex cell architecture in an #Asgard archaeon.</title>
        <authorList>
            <person name="Ponce Toledo R.I."/>
            <person name="Schleper C."/>
            <person name="Rodrigues Oliveira T."/>
            <person name="Wollweber F."/>
            <person name="Xu J."/>
            <person name="Rittmann S."/>
            <person name="Klingl A."/>
            <person name="Pilhofer M."/>
        </authorList>
    </citation>
    <scope>NUCLEOTIDE SEQUENCE</scope>
    <source>
        <strain evidence="6">B-35</strain>
    </source>
</reference>
<evidence type="ECO:0000256" key="3">
    <source>
        <dbReference type="RuleBase" id="RU003733"/>
    </source>
</evidence>
<dbReference type="Proteomes" id="UP001208689">
    <property type="component" value="Chromosome"/>
</dbReference>